<organism evidence="1 2">
    <name type="scientific">Intoshia linei</name>
    <dbReference type="NCBI Taxonomy" id="1819745"/>
    <lineage>
        <taxon>Eukaryota</taxon>
        <taxon>Metazoa</taxon>
        <taxon>Spiralia</taxon>
        <taxon>Lophotrochozoa</taxon>
        <taxon>Mesozoa</taxon>
        <taxon>Orthonectida</taxon>
        <taxon>Rhopaluridae</taxon>
        <taxon>Intoshia</taxon>
    </lineage>
</organism>
<comment type="caution">
    <text evidence="1">The sequence shown here is derived from an EMBL/GenBank/DDBJ whole genome shotgun (WGS) entry which is preliminary data.</text>
</comment>
<keyword evidence="2" id="KW-1185">Reference proteome</keyword>
<gene>
    <name evidence="1" type="ORF">A3Q56_04530</name>
</gene>
<sequence>MSKLKKGYRLKSEYSGQIHSVNKAYDVKCMVNNVVNFRNCENVISKIENGQKMYLLNLHKLYIKRKEFYRQVVKRRQNNIYKNKLAQFSNILINLPEKIIHSPEKSNISVYSKHEENENACTQVKVKINIDEVKPKKLECEDSENAKELTSNRERSNAMSCSIFVRSLRRSTINVPALNIKKPKRKVFLNNKDDQEKSKLEKMIKEKAFSRKKMLQRSKSRGKFKGDFKLQKLIQEIRLYRKYNDAKRHAILNAEKPIVYLRKQPQYDVSLDETIHNALAKRTTVQQSSCQFKRKDFKIPTNFDAYNYDKAKLLEKERLKDGQFKLKNFYAKYKAPLSKLDQIKLRNNEYLKDKLKLEPKDNKKSKLPQIIKKKSILFKVSDVFQRYQTNKYFSVIKPVDATSALFANAKQSHYLRV</sequence>
<evidence type="ECO:0000313" key="1">
    <source>
        <dbReference type="EMBL" id="OAF67734.1"/>
    </source>
</evidence>
<reference evidence="1 2" key="1">
    <citation type="submission" date="2016-04" db="EMBL/GenBank/DDBJ databases">
        <title>The genome of Intoshia linei affirms orthonectids as highly simplified spiralians.</title>
        <authorList>
            <person name="Mikhailov K.V."/>
            <person name="Slusarev G.S."/>
            <person name="Nikitin M.A."/>
            <person name="Logacheva M.D."/>
            <person name="Penin A."/>
            <person name="Aleoshin V."/>
            <person name="Panchin Y.V."/>
        </authorList>
    </citation>
    <scope>NUCLEOTIDE SEQUENCE [LARGE SCALE GENOMIC DNA]</scope>
    <source>
        <strain evidence="1">Intl2013</strain>
        <tissue evidence="1">Whole animal</tissue>
    </source>
</reference>
<protein>
    <submittedName>
        <fullName evidence="1">Uncharacterized protein</fullName>
    </submittedName>
</protein>
<proteinExistence type="predicted"/>
<name>A0A177B2U2_9BILA</name>
<accession>A0A177B2U2</accession>
<dbReference type="AlphaFoldDB" id="A0A177B2U2"/>
<dbReference type="Proteomes" id="UP000078046">
    <property type="component" value="Unassembled WGS sequence"/>
</dbReference>
<dbReference type="EMBL" id="LWCA01000587">
    <property type="protein sequence ID" value="OAF67734.1"/>
    <property type="molecule type" value="Genomic_DNA"/>
</dbReference>
<evidence type="ECO:0000313" key="2">
    <source>
        <dbReference type="Proteomes" id="UP000078046"/>
    </source>
</evidence>